<evidence type="ECO:0000313" key="1">
    <source>
        <dbReference type="EMBL" id="KAI0063586.1"/>
    </source>
</evidence>
<accession>A0ACB8T623</accession>
<evidence type="ECO:0000313" key="2">
    <source>
        <dbReference type="Proteomes" id="UP000814140"/>
    </source>
</evidence>
<dbReference type="EMBL" id="MU277202">
    <property type="protein sequence ID" value="KAI0063586.1"/>
    <property type="molecule type" value="Genomic_DNA"/>
</dbReference>
<gene>
    <name evidence="1" type="ORF">BV25DRAFT_1915085</name>
</gene>
<reference evidence="1" key="1">
    <citation type="submission" date="2021-03" db="EMBL/GenBank/DDBJ databases">
        <authorList>
            <consortium name="DOE Joint Genome Institute"/>
            <person name="Ahrendt S."/>
            <person name="Looney B.P."/>
            <person name="Miyauchi S."/>
            <person name="Morin E."/>
            <person name="Drula E."/>
            <person name="Courty P.E."/>
            <person name="Chicoki N."/>
            <person name="Fauchery L."/>
            <person name="Kohler A."/>
            <person name="Kuo A."/>
            <person name="Labutti K."/>
            <person name="Pangilinan J."/>
            <person name="Lipzen A."/>
            <person name="Riley R."/>
            <person name="Andreopoulos W."/>
            <person name="He G."/>
            <person name="Johnson J."/>
            <person name="Barry K.W."/>
            <person name="Grigoriev I.V."/>
            <person name="Nagy L."/>
            <person name="Hibbett D."/>
            <person name="Henrissat B."/>
            <person name="Matheny P.B."/>
            <person name="Labbe J."/>
            <person name="Martin F."/>
        </authorList>
    </citation>
    <scope>NUCLEOTIDE SEQUENCE</scope>
    <source>
        <strain evidence="1">HHB10654</strain>
    </source>
</reference>
<comment type="caution">
    <text evidence="1">The sequence shown here is derived from an EMBL/GenBank/DDBJ whole genome shotgun (WGS) entry which is preliminary data.</text>
</comment>
<organism evidence="1 2">
    <name type="scientific">Artomyces pyxidatus</name>
    <dbReference type="NCBI Taxonomy" id="48021"/>
    <lineage>
        <taxon>Eukaryota</taxon>
        <taxon>Fungi</taxon>
        <taxon>Dikarya</taxon>
        <taxon>Basidiomycota</taxon>
        <taxon>Agaricomycotina</taxon>
        <taxon>Agaricomycetes</taxon>
        <taxon>Russulales</taxon>
        <taxon>Auriscalpiaceae</taxon>
        <taxon>Artomyces</taxon>
    </lineage>
</organism>
<name>A0ACB8T623_9AGAM</name>
<sequence>MKFSAVLVALSSASFAIAAPITLYNGVGCLADVGPMPEFEPEAPLQTQDGSIKASAVYVFGESSVSDIDAGGGVTAVGKRSFFLNGAEIRAT</sequence>
<keyword evidence="2" id="KW-1185">Reference proteome</keyword>
<dbReference type="Proteomes" id="UP000814140">
    <property type="component" value="Unassembled WGS sequence"/>
</dbReference>
<proteinExistence type="predicted"/>
<reference evidence="1" key="2">
    <citation type="journal article" date="2022" name="New Phytol.">
        <title>Evolutionary transition to the ectomycorrhizal habit in the genomes of a hyperdiverse lineage of mushroom-forming fungi.</title>
        <authorList>
            <person name="Looney B."/>
            <person name="Miyauchi S."/>
            <person name="Morin E."/>
            <person name="Drula E."/>
            <person name="Courty P.E."/>
            <person name="Kohler A."/>
            <person name="Kuo A."/>
            <person name="LaButti K."/>
            <person name="Pangilinan J."/>
            <person name="Lipzen A."/>
            <person name="Riley R."/>
            <person name="Andreopoulos W."/>
            <person name="He G."/>
            <person name="Johnson J."/>
            <person name="Nolan M."/>
            <person name="Tritt A."/>
            <person name="Barry K.W."/>
            <person name="Grigoriev I.V."/>
            <person name="Nagy L.G."/>
            <person name="Hibbett D."/>
            <person name="Henrissat B."/>
            <person name="Matheny P.B."/>
            <person name="Labbe J."/>
            <person name="Martin F.M."/>
        </authorList>
    </citation>
    <scope>NUCLEOTIDE SEQUENCE</scope>
    <source>
        <strain evidence="1">HHB10654</strain>
    </source>
</reference>
<protein>
    <submittedName>
        <fullName evidence="1">Uncharacterized protein</fullName>
    </submittedName>
</protein>